<dbReference type="AlphaFoldDB" id="A0A386HQ33"/>
<dbReference type="Proteomes" id="UP000266118">
    <property type="component" value="Chromosome"/>
</dbReference>
<accession>A0A386HQ33</accession>
<evidence type="ECO:0000259" key="2">
    <source>
        <dbReference type="Pfam" id="PF13372"/>
    </source>
</evidence>
<keyword evidence="1" id="KW-0732">Signal</keyword>
<organism evidence="3 4">
    <name type="scientific">Arachidicoccus soli</name>
    <dbReference type="NCBI Taxonomy" id="2341117"/>
    <lineage>
        <taxon>Bacteria</taxon>
        <taxon>Pseudomonadati</taxon>
        <taxon>Bacteroidota</taxon>
        <taxon>Chitinophagia</taxon>
        <taxon>Chitinophagales</taxon>
        <taxon>Chitinophagaceae</taxon>
        <taxon>Arachidicoccus</taxon>
    </lineage>
</organism>
<dbReference type="OrthoDB" id="1070463at2"/>
<evidence type="ECO:0000256" key="1">
    <source>
        <dbReference type="SAM" id="SignalP"/>
    </source>
</evidence>
<feature type="signal peptide" evidence="1">
    <location>
        <begin position="1"/>
        <end position="24"/>
    </location>
</feature>
<dbReference type="EMBL" id="CP032489">
    <property type="protein sequence ID" value="AYD47676.1"/>
    <property type="molecule type" value="Genomic_DNA"/>
</dbReference>
<evidence type="ECO:0000313" key="4">
    <source>
        <dbReference type="Proteomes" id="UP000266118"/>
    </source>
</evidence>
<keyword evidence="4" id="KW-1185">Reference proteome</keyword>
<protein>
    <recommendedName>
        <fullName evidence="2">Alginate export domain-containing protein</fullName>
    </recommendedName>
</protein>
<dbReference type="RefSeq" id="WP_119987084.1">
    <property type="nucleotide sequence ID" value="NZ_CP032489.1"/>
</dbReference>
<dbReference type="SUPFAM" id="SSF56935">
    <property type="entry name" value="Porins"/>
    <property type="match status" value="1"/>
</dbReference>
<dbReference type="Pfam" id="PF13372">
    <property type="entry name" value="Alginate_exp"/>
    <property type="match status" value="1"/>
</dbReference>
<proteinExistence type="predicted"/>
<dbReference type="KEGG" id="ark:D6B99_08715"/>
<evidence type="ECO:0000313" key="3">
    <source>
        <dbReference type="EMBL" id="AYD47676.1"/>
    </source>
</evidence>
<dbReference type="InterPro" id="IPR025388">
    <property type="entry name" value="Alginate_export_dom"/>
</dbReference>
<sequence length="452" mass="50080">MKNTIAKLVLLTFICSATTHKAFAQLTITGQLRTRTELKDGQGTLFSNGAKPASFTSQRTRLNLGYKMDRLEFGLSLQDVRVWGQDVSTINRTTAENNNGLKLQEAWADILLSDPAFKNKSLRLKIGRQILSYDDQRLLGALDWLQQGRSHDVALLKYQSNSWMFHLGASENQNKENVSGTLYNSTPPGNYTANTNGGAMYKSLQFLYIGKKMVKGNASFLFLADQFNKYTTDNVGTKTFVDGTWGRMTTGFYFNNSFDKLNVTASAYYQFGDNQTGQKLSAGLLSLYTNYDFSKAFSLGPGIDYTTGGNSGNTTHAFDPLYGTPHKFWGSMDYFYVASPFGKNGLMDYYLKAAYKTSSKLLLNGAIHQFNSAQKISSSDVAGSKTNFGAELDLSGLYQLNKAISFEAGYSHFFATALLASSTVKNIAHPNLNANWAYLMINITPDLLLHKN</sequence>
<feature type="chain" id="PRO_5017345263" description="Alginate export domain-containing protein" evidence="1">
    <location>
        <begin position="25"/>
        <end position="452"/>
    </location>
</feature>
<reference evidence="3 4" key="1">
    <citation type="submission" date="2018-09" db="EMBL/GenBank/DDBJ databases">
        <title>Arachidicoccus sp. nov., a bacterium isolated from soil.</title>
        <authorList>
            <person name="Weon H.-Y."/>
            <person name="Kwon S.-W."/>
            <person name="Lee S.A."/>
        </authorList>
    </citation>
    <scope>NUCLEOTIDE SEQUENCE [LARGE SCALE GENOMIC DNA]</scope>
    <source>
        <strain evidence="3 4">KIS59-12</strain>
    </source>
</reference>
<gene>
    <name evidence="3" type="ORF">D6B99_08715</name>
</gene>
<feature type="domain" description="Alginate export" evidence="2">
    <location>
        <begin position="25"/>
        <end position="416"/>
    </location>
</feature>
<name>A0A386HQ33_9BACT</name>